<dbReference type="InterPro" id="IPR013320">
    <property type="entry name" value="ConA-like_dom_sf"/>
</dbReference>
<dbReference type="Gene3D" id="2.60.120.560">
    <property type="entry name" value="Exo-inulinase, domain 1"/>
    <property type="match status" value="1"/>
</dbReference>
<reference evidence="4" key="1">
    <citation type="journal article" date="2019" name="Int. J. Syst. Evol. Microbiol.">
        <title>The Global Catalogue of Microorganisms (GCM) 10K type strain sequencing project: providing services to taxonomists for standard genome sequencing and annotation.</title>
        <authorList>
            <consortium name="The Broad Institute Genomics Platform"/>
            <consortium name="The Broad Institute Genome Sequencing Center for Infectious Disease"/>
            <person name="Wu L."/>
            <person name="Ma J."/>
        </authorList>
    </citation>
    <scope>NUCLEOTIDE SEQUENCE [LARGE SCALE GENOMIC DNA]</scope>
    <source>
        <strain evidence="4">JCM 18200</strain>
    </source>
</reference>
<feature type="domain" description="3-keto-alpha-glucoside-1,2-lyase/3-keto-2-hydroxy-glucal hydratase" evidence="2">
    <location>
        <begin position="37"/>
        <end position="238"/>
    </location>
</feature>
<feature type="signal peptide" evidence="1">
    <location>
        <begin position="1"/>
        <end position="23"/>
    </location>
</feature>
<proteinExistence type="predicted"/>
<keyword evidence="1" id="KW-0732">Signal</keyword>
<dbReference type="Pfam" id="PF06439">
    <property type="entry name" value="3keto-disac_hyd"/>
    <property type="match status" value="1"/>
</dbReference>
<gene>
    <name evidence="3" type="ORF">GCM10023231_22690</name>
</gene>
<protein>
    <submittedName>
        <fullName evidence="3">DUF1080 domain-containing protein</fullName>
    </submittedName>
</protein>
<comment type="caution">
    <text evidence="3">The sequence shown here is derived from an EMBL/GenBank/DDBJ whole genome shotgun (WGS) entry which is preliminary data.</text>
</comment>
<evidence type="ECO:0000259" key="2">
    <source>
        <dbReference type="Pfam" id="PF06439"/>
    </source>
</evidence>
<organism evidence="3 4">
    <name type="scientific">Olivibacter ginsenosidimutans</name>
    <dbReference type="NCBI Taxonomy" id="1176537"/>
    <lineage>
        <taxon>Bacteria</taxon>
        <taxon>Pseudomonadati</taxon>
        <taxon>Bacteroidota</taxon>
        <taxon>Sphingobacteriia</taxon>
        <taxon>Sphingobacteriales</taxon>
        <taxon>Sphingobacteriaceae</taxon>
        <taxon>Olivibacter</taxon>
    </lineage>
</organism>
<name>A0ABP9BDD1_9SPHI</name>
<evidence type="ECO:0000313" key="4">
    <source>
        <dbReference type="Proteomes" id="UP001501411"/>
    </source>
</evidence>
<evidence type="ECO:0000313" key="3">
    <source>
        <dbReference type="EMBL" id="GAA4793812.1"/>
    </source>
</evidence>
<dbReference type="InterPro" id="IPR010496">
    <property type="entry name" value="AL/BT2_dom"/>
</dbReference>
<keyword evidence="4" id="KW-1185">Reference proteome</keyword>
<dbReference type="EMBL" id="BAABIQ010000034">
    <property type="protein sequence ID" value="GAA4793812.1"/>
    <property type="molecule type" value="Genomic_DNA"/>
</dbReference>
<dbReference type="Proteomes" id="UP001501411">
    <property type="component" value="Unassembled WGS sequence"/>
</dbReference>
<sequence>MIQMKKISLSICSCLFLAATAFAQQANSLTSQEKKDGWKLLFDGKSTKGWHTYRKDKAGAAWTVQDGALVFNSPSDKSEGGDLVTDKEYENYDLTLEWKISEGGNSGIIFGVKEDPKYGASYETGIEMQVLDNIKAEDRHYPNHLAGTLYDLIGSAEVSKPKAVGEWNQARILYNKGEITLWLNGVQTANVKIGSPEWLNLLAKSKFHDWEGFAKYPKGKIALQDHGHEVAFRNIKIKQL</sequence>
<feature type="chain" id="PRO_5046025074" evidence="1">
    <location>
        <begin position="24"/>
        <end position="240"/>
    </location>
</feature>
<dbReference type="SUPFAM" id="SSF49899">
    <property type="entry name" value="Concanavalin A-like lectins/glucanases"/>
    <property type="match status" value="1"/>
</dbReference>
<evidence type="ECO:0000256" key="1">
    <source>
        <dbReference type="SAM" id="SignalP"/>
    </source>
</evidence>
<accession>A0ABP9BDD1</accession>